<name>A0ACB1A966_MELEN</name>
<gene>
    <name evidence="1" type="ORF">MENTE1834_LOCUS34163</name>
</gene>
<accession>A0ACB1A966</accession>
<sequence>MLFYVSIFYLLFYVQTISGNVITCDGFIESTIEIEFAEIKVKVNTYLGNLEYVAKCDLRGGYFQVPFYDEGKYLVKIIAPDGYSFDPEVKEIEIDNNVCSQQLNFKLAGIQVSGKISNGEITSLVMGLYQEGNLLVKTDVDKEGNYNFVTRPGDYVISPFSAPKLCLNQGTVKITVGSVPVTVNPDFRVDGYNLVVNVKDKEGNPFPTSTVLLSSDNEINFTKPQMGAEYPFSQNVGHKWFYRWLTDNLGSATIVCLPSGNYIIDAENFLNNVKAIFGQKIIEMNSNNEVNISVISFDVFGTATDNHYYKNALYKYEVNSGSKASNNESNNVTTSMVDFSTVLSVVLAFVALFIMCIFTFFQIYICLSDKMNSARIESNDNYHRLDDKMTTNNHLIIGMRENNNEMRNHINNGNQQLSEQINNNHQQLSQENQQLRTDMNNNHQQLMNVFNQLNNTVITNKTVLENKTKFIDSKVDAVSDVVRKMKVENNLR</sequence>
<protein>
    <submittedName>
        <fullName evidence="1">Uncharacterized protein</fullName>
    </submittedName>
</protein>
<dbReference type="Proteomes" id="UP001497535">
    <property type="component" value="Unassembled WGS sequence"/>
</dbReference>
<proteinExistence type="predicted"/>
<evidence type="ECO:0000313" key="2">
    <source>
        <dbReference type="Proteomes" id="UP001497535"/>
    </source>
</evidence>
<keyword evidence="2" id="KW-1185">Reference proteome</keyword>
<comment type="caution">
    <text evidence="1">The sequence shown here is derived from an EMBL/GenBank/DDBJ whole genome shotgun (WGS) entry which is preliminary data.</text>
</comment>
<evidence type="ECO:0000313" key="1">
    <source>
        <dbReference type="EMBL" id="CAK5086650.1"/>
    </source>
</evidence>
<reference evidence="1" key="1">
    <citation type="submission" date="2023-11" db="EMBL/GenBank/DDBJ databases">
        <authorList>
            <person name="Poullet M."/>
        </authorList>
    </citation>
    <scope>NUCLEOTIDE SEQUENCE</scope>
    <source>
        <strain evidence="1">E1834</strain>
    </source>
</reference>
<dbReference type="EMBL" id="CAVMJV010000061">
    <property type="protein sequence ID" value="CAK5086650.1"/>
    <property type="molecule type" value="Genomic_DNA"/>
</dbReference>
<organism evidence="1 2">
    <name type="scientific">Meloidogyne enterolobii</name>
    <name type="common">Root-knot nematode worm</name>
    <name type="synonym">Meloidogyne mayaguensis</name>
    <dbReference type="NCBI Taxonomy" id="390850"/>
    <lineage>
        <taxon>Eukaryota</taxon>
        <taxon>Metazoa</taxon>
        <taxon>Ecdysozoa</taxon>
        <taxon>Nematoda</taxon>
        <taxon>Chromadorea</taxon>
        <taxon>Rhabditida</taxon>
        <taxon>Tylenchina</taxon>
        <taxon>Tylenchomorpha</taxon>
        <taxon>Tylenchoidea</taxon>
        <taxon>Meloidogynidae</taxon>
        <taxon>Meloidogyninae</taxon>
        <taxon>Meloidogyne</taxon>
    </lineage>
</organism>